<name>A0ABV9GKJ3_9BACL</name>
<dbReference type="Pfam" id="PF01381">
    <property type="entry name" value="HTH_3"/>
    <property type="match status" value="1"/>
</dbReference>
<protein>
    <submittedName>
        <fullName evidence="2">Helix-turn-helix transcriptional regulator</fullName>
    </submittedName>
</protein>
<dbReference type="InterPro" id="IPR010982">
    <property type="entry name" value="Lambda_DNA-bd_dom_sf"/>
</dbReference>
<evidence type="ECO:0000313" key="3">
    <source>
        <dbReference type="Proteomes" id="UP001596022"/>
    </source>
</evidence>
<dbReference type="InterPro" id="IPR001387">
    <property type="entry name" value="Cro/C1-type_HTH"/>
</dbReference>
<dbReference type="RefSeq" id="WP_376845667.1">
    <property type="nucleotide sequence ID" value="NZ_JBHSFW010000002.1"/>
</dbReference>
<evidence type="ECO:0000313" key="2">
    <source>
        <dbReference type="EMBL" id="MFC4618626.1"/>
    </source>
</evidence>
<organism evidence="2 3">
    <name type="scientific">Camelliibacillus cellulosilyticus</name>
    <dbReference type="NCBI Taxonomy" id="2174486"/>
    <lineage>
        <taxon>Bacteria</taxon>
        <taxon>Bacillati</taxon>
        <taxon>Bacillota</taxon>
        <taxon>Bacilli</taxon>
        <taxon>Bacillales</taxon>
        <taxon>Sporolactobacillaceae</taxon>
        <taxon>Camelliibacillus</taxon>
    </lineage>
</organism>
<dbReference type="CDD" id="cd00093">
    <property type="entry name" value="HTH_XRE"/>
    <property type="match status" value="1"/>
</dbReference>
<dbReference type="SMART" id="SM00530">
    <property type="entry name" value="HTH_XRE"/>
    <property type="match status" value="1"/>
</dbReference>
<evidence type="ECO:0000259" key="1">
    <source>
        <dbReference type="PROSITE" id="PS50943"/>
    </source>
</evidence>
<accession>A0ABV9GKJ3</accession>
<sequence>MRIKIKFEVLREYMRRNNWDEKDLAENMGVAYVTVYRVLRKKREPGNEFIAKLLNVFEGATFDELFYLEDCITKRERGEVKEDLAIVRSKRREGGIGK</sequence>
<dbReference type="Proteomes" id="UP001596022">
    <property type="component" value="Unassembled WGS sequence"/>
</dbReference>
<dbReference type="EMBL" id="JBHSFW010000002">
    <property type="protein sequence ID" value="MFC4618626.1"/>
    <property type="molecule type" value="Genomic_DNA"/>
</dbReference>
<proteinExistence type="predicted"/>
<dbReference type="SUPFAM" id="SSF47413">
    <property type="entry name" value="lambda repressor-like DNA-binding domains"/>
    <property type="match status" value="1"/>
</dbReference>
<reference evidence="3" key="1">
    <citation type="journal article" date="2019" name="Int. J. Syst. Evol. Microbiol.">
        <title>The Global Catalogue of Microorganisms (GCM) 10K type strain sequencing project: providing services to taxonomists for standard genome sequencing and annotation.</title>
        <authorList>
            <consortium name="The Broad Institute Genomics Platform"/>
            <consortium name="The Broad Institute Genome Sequencing Center for Infectious Disease"/>
            <person name="Wu L."/>
            <person name="Ma J."/>
        </authorList>
    </citation>
    <scope>NUCLEOTIDE SEQUENCE [LARGE SCALE GENOMIC DNA]</scope>
    <source>
        <strain evidence="3">CGMCC 1.16306</strain>
    </source>
</reference>
<dbReference type="PROSITE" id="PS50943">
    <property type="entry name" value="HTH_CROC1"/>
    <property type="match status" value="1"/>
</dbReference>
<dbReference type="Gene3D" id="1.10.260.40">
    <property type="entry name" value="lambda repressor-like DNA-binding domains"/>
    <property type="match status" value="1"/>
</dbReference>
<keyword evidence="3" id="KW-1185">Reference proteome</keyword>
<gene>
    <name evidence="2" type="ORF">ACFO4N_07740</name>
</gene>
<feature type="domain" description="HTH cro/C1-type" evidence="1">
    <location>
        <begin position="10"/>
        <end position="65"/>
    </location>
</feature>
<comment type="caution">
    <text evidence="2">The sequence shown here is derived from an EMBL/GenBank/DDBJ whole genome shotgun (WGS) entry which is preliminary data.</text>
</comment>